<feature type="domain" description="DUF7674" evidence="1">
    <location>
        <begin position="19"/>
        <end position="124"/>
    </location>
</feature>
<dbReference type="KEGG" id="pfer:IRI77_34350"/>
<dbReference type="Pfam" id="PF24722">
    <property type="entry name" value="DUF7674"/>
    <property type="match status" value="1"/>
</dbReference>
<gene>
    <name evidence="2" type="ORF">IRI77_34350</name>
</gene>
<dbReference type="Proteomes" id="UP000593892">
    <property type="component" value="Chromosome"/>
</dbReference>
<dbReference type="InterPro" id="IPR056091">
    <property type="entry name" value="DUF7674"/>
</dbReference>
<evidence type="ECO:0000313" key="3">
    <source>
        <dbReference type="Proteomes" id="UP000593892"/>
    </source>
</evidence>
<protein>
    <recommendedName>
        <fullName evidence="1">DUF7674 domain-containing protein</fullName>
    </recommendedName>
</protein>
<accession>A0A7S7NQ65</accession>
<reference evidence="2 3" key="1">
    <citation type="submission" date="2020-10" db="EMBL/GenBank/DDBJ databases">
        <title>Complete genome sequence of Paludibaculum fermentans P105T, a facultatively anaerobic acidobacterium capable of dissimilatory Fe(III) reduction.</title>
        <authorList>
            <person name="Dedysh S.N."/>
            <person name="Beletsky A.V."/>
            <person name="Kulichevskaya I.S."/>
            <person name="Mardanov A.V."/>
            <person name="Ravin N.V."/>
        </authorList>
    </citation>
    <scope>NUCLEOTIDE SEQUENCE [LARGE SCALE GENOMIC DNA]</scope>
    <source>
        <strain evidence="2 3">P105</strain>
    </source>
</reference>
<evidence type="ECO:0000259" key="1">
    <source>
        <dbReference type="Pfam" id="PF24722"/>
    </source>
</evidence>
<dbReference type="AlphaFoldDB" id="A0A7S7NQ65"/>
<sequence length="136" mass="15402">MGELVPLVGNDVRSQFELLLELRFPAIAAEIDDCERGLLHCEMAVFARGTCAAIESGDFEQTQAHLDFVDELFGRAEPGMENAICVSYLENVFLGSETERYIAARRMLSDRLRTAFGELEDHWEKIANWSSDRKTQ</sequence>
<evidence type="ECO:0000313" key="2">
    <source>
        <dbReference type="EMBL" id="QOY87770.1"/>
    </source>
</evidence>
<proteinExistence type="predicted"/>
<name>A0A7S7NQ65_PALFE</name>
<dbReference type="RefSeq" id="WP_194449437.1">
    <property type="nucleotide sequence ID" value="NZ_CP063849.1"/>
</dbReference>
<keyword evidence="3" id="KW-1185">Reference proteome</keyword>
<organism evidence="2 3">
    <name type="scientific">Paludibaculum fermentans</name>
    <dbReference type="NCBI Taxonomy" id="1473598"/>
    <lineage>
        <taxon>Bacteria</taxon>
        <taxon>Pseudomonadati</taxon>
        <taxon>Acidobacteriota</taxon>
        <taxon>Terriglobia</taxon>
        <taxon>Bryobacterales</taxon>
        <taxon>Bryobacteraceae</taxon>
        <taxon>Paludibaculum</taxon>
    </lineage>
</organism>
<dbReference type="EMBL" id="CP063849">
    <property type="protein sequence ID" value="QOY87770.1"/>
    <property type="molecule type" value="Genomic_DNA"/>
</dbReference>